<dbReference type="Proteomes" id="UP000218113">
    <property type="component" value="Unassembled WGS sequence"/>
</dbReference>
<dbReference type="EMBL" id="NVSR01000133">
    <property type="protein sequence ID" value="PCI23927.1"/>
    <property type="molecule type" value="Genomic_DNA"/>
</dbReference>
<accession>A0A2A4ST37</accession>
<evidence type="ECO:0000256" key="4">
    <source>
        <dbReference type="ARBA" id="ARBA00022833"/>
    </source>
</evidence>
<dbReference type="PANTHER" id="PTHR30096">
    <property type="entry name" value="4,5-DOPA DIOXYGENASE EXTRADIOL-LIKE PROTEIN"/>
    <property type="match status" value="1"/>
</dbReference>
<organism evidence="7 8">
    <name type="scientific">SAR324 cluster bacterium</name>
    <dbReference type="NCBI Taxonomy" id="2024889"/>
    <lineage>
        <taxon>Bacteria</taxon>
        <taxon>Deltaproteobacteria</taxon>
        <taxon>SAR324 cluster</taxon>
    </lineage>
</organism>
<comment type="similarity">
    <text evidence="2">Belongs to the DODA-type extradiol aromatic ring-opening dioxygenase family.</text>
</comment>
<dbReference type="Gene3D" id="3.40.830.10">
    <property type="entry name" value="LigB-like"/>
    <property type="match status" value="1"/>
</dbReference>
<dbReference type="CDD" id="cd07363">
    <property type="entry name" value="45_DOPA_Dioxygenase"/>
    <property type="match status" value="1"/>
</dbReference>
<evidence type="ECO:0000256" key="1">
    <source>
        <dbReference type="ARBA" id="ARBA00001947"/>
    </source>
</evidence>
<evidence type="ECO:0000313" key="7">
    <source>
        <dbReference type="EMBL" id="PCI23927.1"/>
    </source>
</evidence>
<reference evidence="8" key="1">
    <citation type="submission" date="2017-08" db="EMBL/GenBank/DDBJ databases">
        <title>A dynamic microbial community with high functional redundancy inhabits the cold, oxic subseafloor aquifer.</title>
        <authorList>
            <person name="Tully B.J."/>
            <person name="Wheat C.G."/>
            <person name="Glazer B.T."/>
            <person name="Huber J.A."/>
        </authorList>
    </citation>
    <scope>NUCLEOTIDE SEQUENCE [LARGE SCALE GENOMIC DNA]</scope>
</reference>
<dbReference type="PIRSF" id="PIRSF006157">
    <property type="entry name" value="Doxgns_DODA"/>
    <property type="match status" value="1"/>
</dbReference>
<gene>
    <name evidence="7" type="ORF">COB67_12275</name>
</gene>
<proteinExistence type="inferred from homology"/>
<name>A0A2A4ST37_9DELT</name>
<comment type="cofactor">
    <cofactor evidence="1">
        <name>Zn(2+)</name>
        <dbReference type="ChEBI" id="CHEBI:29105"/>
    </cofactor>
</comment>
<dbReference type="GO" id="GO:0008270">
    <property type="term" value="F:zinc ion binding"/>
    <property type="evidence" value="ECO:0007669"/>
    <property type="project" value="InterPro"/>
</dbReference>
<feature type="domain" description="Extradiol ring-cleavage dioxygenase class III enzyme subunit B" evidence="6">
    <location>
        <begin position="32"/>
        <end position="239"/>
    </location>
</feature>
<keyword evidence="3" id="KW-0479">Metal-binding</keyword>
<dbReference type="InterPro" id="IPR014436">
    <property type="entry name" value="Extradiol_dOase_DODA"/>
</dbReference>
<dbReference type="GO" id="GO:0008198">
    <property type="term" value="F:ferrous iron binding"/>
    <property type="evidence" value="ECO:0007669"/>
    <property type="project" value="InterPro"/>
</dbReference>
<evidence type="ECO:0000256" key="5">
    <source>
        <dbReference type="ARBA" id="ARBA00023002"/>
    </source>
</evidence>
<dbReference type="AlphaFoldDB" id="A0A2A4ST37"/>
<dbReference type="InterPro" id="IPR004183">
    <property type="entry name" value="Xdiol_dOase_suB"/>
</dbReference>
<dbReference type="SUPFAM" id="SSF53213">
    <property type="entry name" value="LigB-like"/>
    <property type="match status" value="1"/>
</dbReference>
<dbReference type="Pfam" id="PF02900">
    <property type="entry name" value="LigB"/>
    <property type="match status" value="1"/>
</dbReference>
<comment type="caution">
    <text evidence="7">The sequence shown here is derived from an EMBL/GenBank/DDBJ whole genome shotgun (WGS) entry which is preliminary data.</text>
</comment>
<evidence type="ECO:0000313" key="8">
    <source>
        <dbReference type="Proteomes" id="UP000218113"/>
    </source>
</evidence>
<keyword evidence="7" id="KW-0223">Dioxygenase</keyword>
<evidence type="ECO:0000256" key="2">
    <source>
        <dbReference type="ARBA" id="ARBA00007581"/>
    </source>
</evidence>
<dbReference type="PANTHER" id="PTHR30096:SF0">
    <property type="entry name" value="4,5-DOPA DIOXYGENASE EXTRADIOL-LIKE PROTEIN"/>
    <property type="match status" value="1"/>
</dbReference>
<keyword evidence="4" id="KW-0862">Zinc</keyword>
<keyword evidence="5" id="KW-0560">Oxidoreductase</keyword>
<evidence type="ECO:0000256" key="3">
    <source>
        <dbReference type="ARBA" id="ARBA00022723"/>
    </source>
</evidence>
<evidence type="ECO:0000259" key="6">
    <source>
        <dbReference type="Pfam" id="PF02900"/>
    </source>
</evidence>
<protein>
    <submittedName>
        <fullName evidence="7">Dioxygenase</fullName>
    </submittedName>
</protein>
<dbReference type="GO" id="GO:0016702">
    <property type="term" value="F:oxidoreductase activity, acting on single donors with incorporation of molecular oxygen, incorporation of two atoms of oxygen"/>
    <property type="evidence" value="ECO:0007669"/>
    <property type="project" value="UniProtKB-ARBA"/>
</dbReference>
<sequence>MSLMPVGFVSHNAPLMALQPSKGLQLLRWGNTMVTPKSILVVSAHWVTSYPTLGSITSRSLMYDFFGFPEELYAIKYPAPGALEIADKVKSLIEFQFGRCEQEKTRAWDHGVWIPLMHMYPKADIPILQLSLPSDLSPKELFLLGETLSSLRHNGTLILCSGAITHNFQELDWEEKKPLPQWAAEFDQWIEETLVNWDMDELLKFQTVAPGFSTAHPTWEHFTPLLIAAGAANKESHEASFPITGFEYSSLSRRCIQFS</sequence>